<proteinExistence type="predicted"/>
<evidence type="ECO:0000256" key="1">
    <source>
        <dbReference type="ARBA" id="ARBA00022737"/>
    </source>
</evidence>
<sequence length="114" mass="12376">HCAAASPFPKRKQVTEALIRKGANLNDKNKDMLTPLHVAADKAHFDIMDILLKQGAKVNAIDLLGQTALHRVAQQGNMQACRLLLSYGLDSSIVSLQGYTAAQLAPDNIAKMLR</sequence>
<keyword evidence="1" id="KW-0677">Repeat</keyword>
<dbReference type="Proteomes" id="UP000749559">
    <property type="component" value="Unassembled WGS sequence"/>
</dbReference>
<gene>
    <name evidence="4" type="ORF">OFUS_LOCUS11011</name>
</gene>
<dbReference type="Gene3D" id="1.25.40.20">
    <property type="entry name" value="Ankyrin repeat-containing domain"/>
    <property type="match status" value="1"/>
</dbReference>
<dbReference type="OrthoDB" id="6235521at2759"/>
<keyword evidence="5" id="KW-1185">Reference proteome</keyword>
<dbReference type="Pfam" id="PF13637">
    <property type="entry name" value="Ank_4"/>
    <property type="match status" value="1"/>
</dbReference>
<feature type="repeat" description="ANK" evidence="3">
    <location>
        <begin position="31"/>
        <end position="63"/>
    </location>
</feature>
<dbReference type="FunFam" id="1.25.40.20:FF:000356">
    <property type="entry name" value="Poly [ADP-ribose] polymerase"/>
    <property type="match status" value="1"/>
</dbReference>
<feature type="non-terminal residue" evidence="4">
    <location>
        <position position="114"/>
    </location>
</feature>
<feature type="non-terminal residue" evidence="4">
    <location>
        <position position="1"/>
    </location>
</feature>
<comment type="caution">
    <text evidence="4">The sequence shown here is derived from an EMBL/GenBank/DDBJ whole genome shotgun (WGS) entry which is preliminary data.</text>
</comment>
<dbReference type="PROSITE" id="PS50297">
    <property type="entry name" value="ANK_REP_REGION"/>
    <property type="match status" value="2"/>
</dbReference>
<reference evidence="4" key="1">
    <citation type="submission" date="2022-03" db="EMBL/GenBank/DDBJ databases">
        <authorList>
            <person name="Martin C."/>
        </authorList>
    </citation>
    <scope>NUCLEOTIDE SEQUENCE</scope>
</reference>
<name>A0A8S4NY47_OWEFU</name>
<evidence type="ECO:0000256" key="2">
    <source>
        <dbReference type="ARBA" id="ARBA00023043"/>
    </source>
</evidence>
<feature type="repeat" description="ANK" evidence="3">
    <location>
        <begin position="64"/>
        <end position="96"/>
    </location>
</feature>
<dbReference type="SMART" id="SM00248">
    <property type="entry name" value="ANK"/>
    <property type="match status" value="3"/>
</dbReference>
<evidence type="ECO:0000313" key="5">
    <source>
        <dbReference type="Proteomes" id="UP000749559"/>
    </source>
</evidence>
<organism evidence="4 5">
    <name type="scientific">Owenia fusiformis</name>
    <name type="common">Polychaete worm</name>
    <dbReference type="NCBI Taxonomy" id="6347"/>
    <lineage>
        <taxon>Eukaryota</taxon>
        <taxon>Metazoa</taxon>
        <taxon>Spiralia</taxon>
        <taxon>Lophotrochozoa</taxon>
        <taxon>Annelida</taxon>
        <taxon>Polychaeta</taxon>
        <taxon>Sedentaria</taxon>
        <taxon>Canalipalpata</taxon>
        <taxon>Sabellida</taxon>
        <taxon>Oweniida</taxon>
        <taxon>Oweniidae</taxon>
        <taxon>Owenia</taxon>
    </lineage>
</organism>
<dbReference type="PROSITE" id="PS50088">
    <property type="entry name" value="ANK_REPEAT"/>
    <property type="match status" value="2"/>
</dbReference>
<dbReference type="InterPro" id="IPR036770">
    <property type="entry name" value="Ankyrin_rpt-contain_sf"/>
</dbReference>
<evidence type="ECO:0000256" key="3">
    <source>
        <dbReference type="PROSITE-ProRule" id="PRU00023"/>
    </source>
</evidence>
<keyword evidence="2 3" id="KW-0040">ANK repeat</keyword>
<dbReference type="EMBL" id="CAIIXF020000005">
    <property type="protein sequence ID" value="CAH1784885.1"/>
    <property type="molecule type" value="Genomic_DNA"/>
</dbReference>
<protein>
    <submittedName>
        <fullName evidence="4">Uncharacterized protein</fullName>
    </submittedName>
</protein>
<evidence type="ECO:0000313" key="4">
    <source>
        <dbReference type="EMBL" id="CAH1784885.1"/>
    </source>
</evidence>
<dbReference type="SUPFAM" id="SSF48403">
    <property type="entry name" value="Ankyrin repeat"/>
    <property type="match status" value="1"/>
</dbReference>
<accession>A0A8S4NY47</accession>
<dbReference type="AlphaFoldDB" id="A0A8S4NY47"/>
<dbReference type="PANTHER" id="PTHR24171">
    <property type="entry name" value="ANKYRIN REPEAT DOMAIN-CONTAINING PROTEIN 39-RELATED"/>
    <property type="match status" value="1"/>
</dbReference>
<dbReference type="InterPro" id="IPR002110">
    <property type="entry name" value="Ankyrin_rpt"/>
</dbReference>